<dbReference type="AlphaFoldDB" id="A0A2M4D5X0"/>
<dbReference type="EMBL" id="GGFL01008802">
    <property type="protein sequence ID" value="MBW72980.1"/>
    <property type="molecule type" value="Transcribed_RNA"/>
</dbReference>
<proteinExistence type="predicted"/>
<name>A0A2M4D5X0_ANODA</name>
<accession>A0A2M4D5X0</accession>
<reference evidence="1" key="1">
    <citation type="submission" date="2018-01" db="EMBL/GenBank/DDBJ databases">
        <title>An insight into the sialome of Amazonian anophelines.</title>
        <authorList>
            <person name="Ribeiro J.M."/>
            <person name="Scarpassa V."/>
            <person name="Calvo E."/>
        </authorList>
    </citation>
    <scope>NUCLEOTIDE SEQUENCE</scope>
</reference>
<protein>
    <submittedName>
        <fullName evidence="1">Putative secreted protein</fullName>
    </submittedName>
</protein>
<organism evidence="1">
    <name type="scientific">Anopheles darlingi</name>
    <name type="common">Mosquito</name>
    <dbReference type="NCBI Taxonomy" id="43151"/>
    <lineage>
        <taxon>Eukaryota</taxon>
        <taxon>Metazoa</taxon>
        <taxon>Ecdysozoa</taxon>
        <taxon>Arthropoda</taxon>
        <taxon>Hexapoda</taxon>
        <taxon>Insecta</taxon>
        <taxon>Pterygota</taxon>
        <taxon>Neoptera</taxon>
        <taxon>Endopterygota</taxon>
        <taxon>Diptera</taxon>
        <taxon>Nematocera</taxon>
        <taxon>Culicoidea</taxon>
        <taxon>Culicidae</taxon>
        <taxon>Anophelinae</taxon>
        <taxon>Anopheles</taxon>
    </lineage>
</organism>
<sequence>MYFMLHASPVICLPLPSRTQLFSTDFFCPFSYQNSISTFRVLRERCAAHPLLLKCDALNNKEQPFNLVQRCPGMEV</sequence>
<evidence type="ECO:0000313" key="1">
    <source>
        <dbReference type="EMBL" id="MBW72980.1"/>
    </source>
</evidence>